<dbReference type="EMBL" id="JAIWYP010000003">
    <property type="protein sequence ID" value="KAH3852336.1"/>
    <property type="molecule type" value="Genomic_DNA"/>
</dbReference>
<name>A0A9D4L690_DREPO</name>
<organism evidence="1 2">
    <name type="scientific">Dreissena polymorpha</name>
    <name type="common">Zebra mussel</name>
    <name type="synonym">Mytilus polymorpha</name>
    <dbReference type="NCBI Taxonomy" id="45954"/>
    <lineage>
        <taxon>Eukaryota</taxon>
        <taxon>Metazoa</taxon>
        <taxon>Spiralia</taxon>
        <taxon>Lophotrochozoa</taxon>
        <taxon>Mollusca</taxon>
        <taxon>Bivalvia</taxon>
        <taxon>Autobranchia</taxon>
        <taxon>Heteroconchia</taxon>
        <taxon>Euheterodonta</taxon>
        <taxon>Imparidentia</taxon>
        <taxon>Neoheterodontei</taxon>
        <taxon>Myida</taxon>
        <taxon>Dreissenoidea</taxon>
        <taxon>Dreissenidae</taxon>
        <taxon>Dreissena</taxon>
    </lineage>
</organism>
<evidence type="ECO:0000313" key="2">
    <source>
        <dbReference type="Proteomes" id="UP000828390"/>
    </source>
</evidence>
<protein>
    <submittedName>
        <fullName evidence="1">Uncharacterized protein</fullName>
    </submittedName>
</protein>
<dbReference type="Proteomes" id="UP000828390">
    <property type="component" value="Unassembled WGS sequence"/>
</dbReference>
<dbReference type="AlphaFoldDB" id="A0A9D4L690"/>
<gene>
    <name evidence="1" type="ORF">DPMN_094842</name>
</gene>
<reference evidence="1" key="1">
    <citation type="journal article" date="2019" name="bioRxiv">
        <title>The Genome of the Zebra Mussel, Dreissena polymorpha: A Resource for Invasive Species Research.</title>
        <authorList>
            <person name="McCartney M.A."/>
            <person name="Auch B."/>
            <person name="Kono T."/>
            <person name="Mallez S."/>
            <person name="Zhang Y."/>
            <person name="Obille A."/>
            <person name="Becker A."/>
            <person name="Abrahante J.E."/>
            <person name="Garbe J."/>
            <person name="Badalamenti J.P."/>
            <person name="Herman A."/>
            <person name="Mangelson H."/>
            <person name="Liachko I."/>
            <person name="Sullivan S."/>
            <person name="Sone E.D."/>
            <person name="Koren S."/>
            <person name="Silverstein K.A.T."/>
            <person name="Beckman K.B."/>
            <person name="Gohl D.M."/>
        </authorList>
    </citation>
    <scope>NUCLEOTIDE SEQUENCE</scope>
    <source>
        <strain evidence="1">Duluth1</strain>
        <tissue evidence="1">Whole animal</tissue>
    </source>
</reference>
<evidence type="ECO:0000313" key="1">
    <source>
        <dbReference type="EMBL" id="KAH3852336.1"/>
    </source>
</evidence>
<keyword evidence="2" id="KW-1185">Reference proteome</keyword>
<comment type="caution">
    <text evidence="1">The sequence shown here is derived from an EMBL/GenBank/DDBJ whole genome shotgun (WGS) entry which is preliminary data.</text>
</comment>
<accession>A0A9D4L690</accession>
<sequence>MLFDVFLMLEADLRARVFVDLPEITAVFQSSFGSYKSLVCRGLSEVGDEVQNVRLEQRKILKKHAEMCAVSVIESISSAPTSSTWVYIRTKSVFVVDIIEKKLSAF</sequence>
<proteinExistence type="predicted"/>
<reference evidence="1" key="2">
    <citation type="submission" date="2020-11" db="EMBL/GenBank/DDBJ databases">
        <authorList>
            <person name="McCartney M.A."/>
            <person name="Auch B."/>
            <person name="Kono T."/>
            <person name="Mallez S."/>
            <person name="Becker A."/>
            <person name="Gohl D.M."/>
            <person name="Silverstein K.A.T."/>
            <person name="Koren S."/>
            <person name="Bechman K.B."/>
            <person name="Herman A."/>
            <person name="Abrahante J.E."/>
            <person name="Garbe J."/>
        </authorList>
    </citation>
    <scope>NUCLEOTIDE SEQUENCE</scope>
    <source>
        <strain evidence="1">Duluth1</strain>
        <tissue evidence="1">Whole animal</tissue>
    </source>
</reference>